<evidence type="ECO:0000256" key="4">
    <source>
        <dbReference type="ARBA" id="ARBA00022741"/>
    </source>
</evidence>
<dbReference type="InterPro" id="IPR050081">
    <property type="entry name" value="Ile-tRNA_ligase"/>
</dbReference>
<dbReference type="InterPro" id="IPR033708">
    <property type="entry name" value="Anticodon_Ile_BEm"/>
</dbReference>
<dbReference type="InterPro" id="IPR013155">
    <property type="entry name" value="M/V/L/I-tRNA-synth_anticd-bd"/>
</dbReference>
<dbReference type="Pfam" id="PF00133">
    <property type="entry name" value="tRNA-synt_1"/>
    <property type="match status" value="1"/>
</dbReference>
<keyword evidence="2 11" id="KW-0963">Cytoplasm</keyword>
<feature type="domain" description="Methionyl/Valyl/Leucyl/Isoleucyl-tRNA synthetase anticodon-binding" evidence="13">
    <location>
        <begin position="694"/>
        <end position="855"/>
    </location>
</feature>
<evidence type="ECO:0000313" key="15">
    <source>
        <dbReference type="Proteomes" id="UP000005755"/>
    </source>
</evidence>
<comment type="domain">
    <text evidence="11">IleRS has two distinct active sites: one for aminoacylation and one for editing. The misactivated valine is translocated from the active site to the editing site, which sterically excludes the correctly activated isoleucine. The single editing site contains two valyl binding pockets, one specific for each substrate (Val-AMP or Val-tRNA(Ile)).</text>
</comment>
<evidence type="ECO:0000256" key="9">
    <source>
        <dbReference type="ARBA" id="ARBA00025217"/>
    </source>
</evidence>
<comment type="function">
    <text evidence="9 11">Catalyzes the attachment of isoleucine to tRNA(Ile). As IleRS can inadvertently accommodate and process structurally similar amino acids such as valine, to avoid such errors it has two additional distinct tRNA(Ile)-dependent editing activities. One activity is designated as 'pretransfer' editing and involves the hydrolysis of activated Val-AMP. The other activity is designated 'posttransfer' editing and involves deacylation of mischarged Val-tRNA(Ile).</text>
</comment>
<keyword evidence="7 11" id="KW-0648">Protein biosynthesis</keyword>
<feature type="binding site" evidence="11">
    <location>
        <position position="925"/>
    </location>
    <ligand>
        <name>Zn(2+)</name>
        <dbReference type="ChEBI" id="CHEBI:29105"/>
    </ligand>
</feature>
<reference evidence="15" key="1">
    <citation type="journal article" date="2014" name="Genome Announc.">
        <title>Draft genome sequences of six enterohepatic helicobacter species isolated from humans and one from rhesus macaques.</title>
        <authorList>
            <person name="Shen Z."/>
            <person name="Sheh A."/>
            <person name="Young S.K."/>
            <person name="Abouelliel A."/>
            <person name="Ward D.V."/>
            <person name="Earl A.M."/>
            <person name="Fox J.G."/>
        </authorList>
    </citation>
    <scope>NUCLEOTIDE SEQUENCE [LARGE SCALE GENOMIC DNA]</scope>
    <source>
        <strain evidence="15">CCUG 18818</strain>
    </source>
</reference>
<evidence type="ECO:0000256" key="5">
    <source>
        <dbReference type="ARBA" id="ARBA00022833"/>
    </source>
</evidence>
<keyword evidence="6 11" id="KW-0067">ATP-binding</keyword>
<comment type="subunit">
    <text evidence="11">Monomer.</text>
</comment>
<sequence length="935" mass="106353">MDYKETLILPQTTFPMRGNLPQNEPQTYAQWKENNLYERLKNANKGAKSFTLHDGPPYANGHLHIGHALNKILKDIIVKYHYFKGENIRYTPGWDCHGLPIEQQVEQKIGKTKKDNLEKTKLRELCRNHAQKFIEIQSEEFQALGVLGDFSNPYKTMDFAFEAQIYRLLIALVKEGLLAERSKPIYWSWACESALADAEVEYQEKQSDSIFVSFNLADSALSQLGIPQGKLIIWTTTPWTLPANVAISLNPNESYVLTLDGYIVAKALHSKCKENLGIGEIAQEFSAKAFENLEAINPLNGRTSLVILGEHVSMSEGSGAVHTAPGHGEDDYYIGLKYNLPVIMPVDDKGNFSPLVESMGLVPKEYAGEFVGKNIFETHESIFKILGSNLLKKSVITHSYPHCWRSHKPVIYRATTQWFILLDKPFYQGKTLKELALSELDKVRFYPQNGKNRIYSMIENRPDWCISRQRDWGVPIAFLVDKDTNAPLLDIEVLEFMAEIFEKQGCDAWWSYEIKDLLPQSHKHLAQNLSKSKHILDVWFDSGSTWSAVLKNNYQTKNAYDAGEHPADMYLEGSDQHRGWFQSSLLLSCAVSKIAPYKQILTHGFTFDRNGEKMSKSKGNVIAPSEIIKTQGSEILRLWVALSQYQSDQNISDEILKQVGEQYRKIRNTIRFLLANADIEPSVMVGFDELGAIDRWILQTCDSVFEDAYSYFDTYDFAKAFQVVMNFLSNELSGIYLDLCKDILYCDRADSVRRRAILSSMVLLSQRLLHFIAPVLTYTANEAFSHASLAIKHNHLGGECKDIFELKRFACKDMYDLNLDVDFALLLNVRESFGEVLDNLKKQKSIKSSLEVEIVYCRDPILPKDFALLDKWLIVSRVYAGCVDGADVNVLGKFEVQGHSFAIRKAQMAKCERCWQFVVENGVLCERCSAVVATL</sequence>
<evidence type="ECO:0000256" key="8">
    <source>
        <dbReference type="ARBA" id="ARBA00023146"/>
    </source>
</evidence>
<evidence type="ECO:0000256" key="7">
    <source>
        <dbReference type="ARBA" id="ARBA00022917"/>
    </source>
</evidence>
<dbReference type="Proteomes" id="UP000005755">
    <property type="component" value="Unassembled WGS sequence"/>
</dbReference>
<feature type="short sequence motif" description="'HIGH' region" evidence="11">
    <location>
        <begin position="57"/>
        <end position="67"/>
    </location>
</feature>
<dbReference type="InterPro" id="IPR009008">
    <property type="entry name" value="Val/Leu/Ile-tRNA-synth_edit"/>
</dbReference>
<dbReference type="Pfam" id="PF08264">
    <property type="entry name" value="Anticodon_1"/>
    <property type="match status" value="1"/>
</dbReference>
<dbReference type="PRINTS" id="PR00984">
    <property type="entry name" value="TRNASYNTHILE"/>
</dbReference>
<feature type="domain" description="Aminoacyl-tRNA synthetase class Ia" evidence="12">
    <location>
        <begin position="27"/>
        <end position="652"/>
    </location>
</feature>
<keyword evidence="4 11" id="KW-0547">Nucleotide-binding</keyword>
<dbReference type="HAMAP" id="MF_02002">
    <property type="entry name" value="Ile_tRNA_synth_type1"/>
    <property type="match status" value="1"/>
</dbReference>
<dbReference type="InterPro" id="IPR001412">
    <property type="entry name" value="aa-tRNA-synth_I_CS"/>
</dbReference>
<gene>
    <name evidence="11 14" type="primary">ileS</name>
    <name evidence="14" type="ORF">HCCG_00720</name>
</gene>
<dbReference type="NCBIfam" id="TIGR00392">
    <property type="entry name" value="ileS"/>
    <property type="match status" value="1"/>
</dbReference>
<keyword evidence="15" id="KW-1185">Reference proteome</keyword>
<dbReference type="InterPro" id="IPR009080">
    <property type="entry name" value="tRNAsynth_Ia_anticodon-bd"/>
</dbReference>
<dbReference type="EC" id="6.1.1.5" evidence="11"/>
<evidence type="ECO:0000256" key="3">
    <source>
        <dbReference type="ARBA" id="ARBA00022598"/>
    </source>
</evidence>
<dbReference type="InterPro" id="IPR002300">
    <property type="entry name" value="aa-tRNA-synth_Ia"/>
</dbReference>
<dbReference type="Gene3D" id="3.40.50.620">
    <property type="entry name" value="HUPs"/>
    <property type="match status" value="2"/>
</dbReference>
<keyword evidence="3 11" id="KW-0436">Ligase</keyword>
<dbReference type="InterPro" id="IPR002301">
    <property type="entry name" value="Ile-tRNA-ligase"/>
</dbReference>
<keyword evidence="8 11" id="KW-0030">Aminoacyl-tRNA synthetase</keyword>
<dbReference type="CDD" id="cd07960">
    <property type="entry name" value="Anticodon_Ia_Ile_BEm"/>
    <property type="match status" value="1"/>
</dbReference>
<comment type="similarity">
    <text evidence="1 11">Belongs to the class-I aminoacyl-tRNA synthetase family. IleS type 1 subfamily.</text>
</comment>
<feature type="binding site" evidence="11">
    <location>
        <position position="928"/>
    </location>
    <ligand>
        <name>Zn(2+)</name>
        <dbReference type="ChEBI" id="CHEBI:29105"/>
    </ligand>
</feature>
<dbReference type="GO" id="GO:0004822">
    <property type="term" value="F:isoleucine-tRNA ligase activity"/>
    <property type="evidence" value="ECO:0007669"/>
    <property type="project" value="UniProtKB-EC"/>
</dbReference>
<dbReference type="Gene3D" id="1.10.730.20">
    <property type="match status" value="1"/>
</dbReference>
<feature type="binding site" evidence="11">
    <location>
        <position position="911"/>
    </location>
    <ligand>
        <name>Zn(2+)</name>
        <dbReference type="ChEBI" id="CHEBI:29105"/>
    </ligand>
</feature>
<protein>
    <recommendedName>
        <fullName evidence="11">Isoleucine--tRNA ligase</fullName>
        <ecNumber evidence="11">6.1.1.5</ecNumber>
    </recommendedName>
    <alternativeName>
        <fullName evidence="11">Isoleucyl-tRNA synthetase</fullName>
        <shortName evidence="11">IleRS</shortName>
    </alternativeName>
</protein>
<accession>A0ABN0BBL6</accession>
<keyword evidence="5 11" id="KW-0862">Zinc</keyword>
<dbReference type="InterPro" id="IPR023585">
    <property type="entry name" value="Ile-tRNA-ligase_type1"/>
</dbReference>
<evidence type="ECO:0000256" key="6">
    <source>
        <dbReference type="ARBA" id="ARBA00022840"/>
    </source>
</evidence>
<dbReference type="InterPro" id="IPR014729">
    <property type="entry name" value="Rossmann-like_a/b/a_fold"/>
</dbReference>
<dbReference type="EMBL" id="DS990391">
    <property type="protein sequence ID" value="EFR46174.1"/>
    <property type="molecule type" value="Genomic_DNA"/>
</dbReference>
<feature type="binding site" evidence="11">
    <location>
        <position position="572"/>
    </location>
    <ligand>
        <name>L-isoleucyl-5'-AMP</name>
        <dbReference type="ChEBI" id="CHEBI:178002"/>
    </ligand>
</feature>
<dbReference type="Gene3D" id="3.90.740.10">
    <property type="entry name" value="Valyl/Leucyl/Isoleucyl-tRNA synthetase, editing domain"/>
    <property type="match status" value="1"/>
</dbReference>
<dbReference type="PANTHER" id="PTHR42765">
    <property type="entry name" value="SOLEUCYL-TRNA SYNTHETASE"/>
    <property type="match status" value="1"/>
</dbReference>
<evidence type="ECO:0000256" key="1">
    <source>
        <dbReference type="ARBA" id="ARBA00006887"/>
    </source>
</evidence>
<evidence type="ECO:0000256" key="2">
    <source>
        <dbReference type="ARBA" id="ARBA00022490"/>
    </source>
</evidence>
<name>A0ABN0BBL6_9HELI</name>
<dbReference type="CDD" id="cd00818">
    <property type="entry name" value="IleRS_core"/>
    <property type="match status" value="1"/>
</dbReference>
<dbReference type="PROSITE" id="PS00178">
    <property type="entry name" value="AA_TRNA_LIGASE_I"/>
    <property type="match status" value="1"/>
</dbReference>
<comment type="cofactor">
    <cofactor evidence="11">
        <name>Zn(2+)</name>
        <dbReference type="ChEBI" id="CHEBI:29105"/>
    </cofactor>
    <text evidence="11">Binds 1 zinc ion per subunit.</text>
</comment>
<evidence type="ECO:0000256" key="11">
    <source>
        <dbReference type="HAMAP-Rule" id="MF_02002"/>
    </source>
</evidence>
<evidence type="ECO:0000259" key="12">
    <source>
        <dbReference type="Pfam" id="PF00133"/>
    </source>
</evidence>
<dbReference type="SUPFAM" id="SSF52374">
    <property type="entry name" value="Nucleotidylyl transferase"/>
    <property type="match status" value="1"/>
</dbReference>
<evidence type="ECO:0000313" key="14">
    <source>
        <dbReference type="EMBL" id="EFR46174.1"/>
    </source>
</evidence>
<feature type="short sequence motif" description="'KMSKS' region" evidence="11">
    <location>
        <begin position="613"/>
        <end position="617"/>
    </location>
</feature>
<comment type="catalytic activity">
    <reaction evidence="10 11">
        <text>tRNA(Ile) + L-isoleucine + ATP = L-isoleucyl-tRNA(Ile) + AMP + diphosphate</text>
        <dbReference type="Rhea" id="RHEA:11060"/>
        <dbReference type="Rhea" id="RHEA-COMP:9666"/>
        <dbReference type="Rhea" id="RHEA-COMP:9695"/>
        <dbReference type="ChEBI" id="CHEBI:30616"/>
        <dbReference type="ChEBI" id="CHEBI:33019"/>
        <dbReference type="ChEBI" id="CHEBI:58045"/>
        <dbReference type="ChEBI" id="CHEBI:78442"/>
        <dbReference type="ChEBI" id="CHEBI:78528"/>
        <dbReference type="ChEBI" id="CHEBI:456215"/>
        <dbReference type="EC" id="6.1.1.5"/>
    </reaction>
</comment>
<dbReference type="PANTHER" id="PTHR42765:SF1">
    <property type="entry name" value="ISOLEUCINE--TRNA LIGASE, MITOCHONDRIAL"/>
    <property type="match status" value="1"/>
</dbReference>
<dbReference type="SUPFAM" id="SSF50677">
    <property type="entry name" value="ValRS/IleRS/LeuRS editing domain"/>
    <property type="match status" value="1"/>
</dbReference>
<comment type="subcellular location">
    <subcellularLocation>
        <location evidence="11">Cytoplasm</location>
    </subcellularLocation>
</comment>
<organism evidence="14 15">
    <name type="scientific">Helicobacter cinaedi CCUG 18818 = ATCC BAA-847</name>
    <dbReference type="NCBI Taxonomy" id="537971"/>
    <lineage>
        <taxon>Bacteria</taxon>
        <taxon>Pseudomonadati</taxon>
        <taxon>Campylobacterota</taxon>
        <taxon>Epsilonproteobacteria</taxon>
        <taxon>Campylobacterales</taxon>
        <taxon>Helicobacteraceae</taxon>
        <taxon>Helicobacter</taxon>
    </lineage>
</organism>
<evidence type="ECO:0000259" key="13">
    <source>
        <dbReference type="Pfam" id="PF08264"/>
    </source>
</evidence>
<feature type="binding site" evidence="11">
    <location>
        <position position="914"/>
    </location>
    <ligand>
        <name>Zn(2+)</name>
        <dbReference type="ChEBI" id="CHEBI:29105"/>
    </ligand>
</feature>
<evidence type="ECO:0000256" key="10">
    <source>
        <dbReference type="ARBA" id="ARBA00048359"/>
    </source>
</evidence>
<feature type="binding site" evidence="11">
    <location>
        <position position="616"/>
    </location>
    <ligand>
        <name>ATP</name>
        <dbReference type="ChEBI" id="CHEBI:30616"/>
    </ligand>
</feature>
<dbReference type="RefSeq" id="WP_002956024.1">
    <property type="nucleotide sequence ID" value="NZ_BEZM01000020.1"/>
</dbReference>
<dbReference type="SUPFAM" id="SSF47323">
    <property type="entry name" value="Anticodon-binding domain of a subclass of class I aminoacyl-tRNA synthetases"/>
    <property type="match status" value="1"/>
</dbReference>
<dbReference type="Gene3D" id="1.10.10.830">
    <property type="entry name" value="Ile-tRNA synthetase CP2 domain-like"/>
    <property type="match status" value="1"/>
</dbReference>
<keyword evidence="11" id="KW-0479">Metal-binding</keyword>
<proteinExistence type="inferred from homology"/>